<accession>A0A1H3TB93</accession>
<keyword evidence="5" id="KW-1185">Reference proteome</keyword>
<comment type="caution">
    <text evidence="4">The sequence shown here is derived from an EMBL/GenBank/DDBJ whole genome shotgun (WGS) entry which is preliminary data.</text>
</comment>
<keyword evidence="2" id="KW-1133">Transmembrane helix</keyword>
<protein>
    <submittedName>
        <fullName evidence="4">Protein phosphatase 2C</fullName>
    </submittedName>
</protein>
<dbReference type="InterPro" id="IPR001932">
    <property type="entry name" value="PPM-type_phosphatase-like_dom"/>
</dbReference>
<dbReference type="EMBL" id="FNQC01000016">
    <property type="protein sequence ID" value="SDZ47207.1"/>
    <property type="molecule type" value="Genomic_DNA"/>
</dbReference>
<name>A0A1H3TB93_9BACT</name>
<dbReference type="RefSeq" id="WP_019599705.1">
    <property type="nucleotide sequence ID" value="NZ_FNQC01000016.1"/>
</dbReference>
<evidence type="ECO:0000313" key="4">
    <source>
        <dbReference type="EMBL" id="SDZ47207.1"/>
    </source>
</evidence>
<keyword evidence="2" id="KW-0812">Transmembrane</keyword>
<organism evidence="4 5">
    <name type="scientific">Rhodonellum ikkaensis</name>
    <dbReference type="NCBI Taxonomy" id="336829"/>
    <lineage>
        <taxon>Bacteria</taxon>
        <taxon>Pseudomonadati</taxon>
        <taxon>Bacteroidota</taxon>
        <taxon>Cytophagia</taxon>
        <taxon>Cytophagales</taxon>
        <taxon>Cytophagaceae</taxon>
        <taxon>Rhodonellum</taxon>
    </lineage>
</organism>
<feature type="compositionally biased region" description="Basic and acidic residues" evidence="1">
    <location>
        <begin position="91"/>
        <end position="106"/>
    </location>
</feature>
<dbReference type="SUPFAM" id="SSF81606">
    <property type="entry name" value="PP2C-like"/>
    <property type="match status" value="1"/>
</dbReference>
<reference evidence="4 5" key="1">
    <citation type="submission" date="2016-10" db="EMBL/GenBank/DDBJ databases">
        <authorList>
            <person name="Varghese N."/>
            <person name="Submissions S."/>
        </authorList>
    </citation>
    <scope>NUCLEOTIDE SEQUENCE [LARGE SCALE GENOMIC DNA]</scope>
    <source>
        <strain evidence="4 5">DSM 17997</strain>
    </source>
</reference>
<feature type="transmembrane region" description="Helical" evidence="2">
    <location>
        <begin position="12"/>
        <end position="35"/>
    </location>
</feature>
<feature type="domain" description="PPM-type phosphatase" evidence="3">
    <location>
        <begin position="169"/>
        <end position="392"/>
    </location>
</feature>
<keyword evidence="2" id="KW-0472">Membrane</keyword>
<evidence type="ECO:0000313" key="5">
    <source>
        <dbReference type="Proteomes" id="UP000199663"/>
    </source>
</evidence>
<feature type="region of interest" description="Disordered" evidence="1">
    <location>
        <begin position="91"/>
        <end position="126"/>
    </location>
</feature>
<dbReference type="Gene3D" id="3.60.40.10">
    <property type="entry name" value="PPM-type phosphatase domain"/>
    <property type="match status" value="1"/>
</dbReference>
<feature type="compositionally biased region" description="Polar residues" evidence="1">
    <location>
        <begin position="109"/>
        <end position="120"/>
    </location>
</feature>
<dbReference type="Proteomes" id="UP000199663">
    <property type="component" value="Unassembled WGS sequence"/>
</dbReference>
<dbReference type="InterPro" id="IPR036457">
    <property type="entry name" value="PPM-type-like_dom_sf"/>
</dbReference>
<sequence length="436" mass="49328">MFAFNESVYNNLETLNCIIILVFLVGLVIFLYLVWDLKMERKERGKQKTKMIKKEPILNLIIKIRAIFTTSFNHFERKIIDSKPEKTKESKNYYIKIEPDTPKSKPIDPQSTPPESQSKSDLTEEPKNIDKELKEAALTPPLIITNDFLKSNSKVVITGDWLIVGGSSIGKSHVESKMPCQDNFFLSAISENLGIAVVCDGAGSAKNSQLGSKFVSERVALIFSQMVESEIGLESIKSLSEEQWSNFAKRGLFQARKDLEEYSLKEDLKFESLACTVIVVIYHPHGILITHIGDGRAGYLSKEKGWLPLMIPFKGEEANETVFITSKIWSEKDIDTYLEAKVFIEEYSGFTLMSDGCESHSYLCSIFDEDSQTWTDPNMPFSRFFDPMMDGLKIMRDSGLSPAEIESKWIDFLRSGTKGISNEPDDKTLVLAVLKK</sequence>
<evidence type="ECO:0000256" key="2">
    <source>
        <dbReference type="SAM" id="Phobius"/>
    </source>
</evidence>
<evidence type="ECO:0000259" key="3">
    <source>
        <dbReference type="Pfam" id="PF13672"/>
    </source>
</evidence>
<gene>
    <name evidence="4" type="ORF">SAMN05444412_11630</name>
</gene>
<proteinExistence type="predicted"/>
<dbReference type="Pfam" id="PF13672">
    <property type="entry name" value="PP2C_2"/>
    <property type="match status" value="1"/>
</dbReference>
<evidence type="ECO:0000256" key="1">
    <source>
        <dbReference type="SAM" id="MobiDB-lite"/>
    </source>
</evidence>